<evidence type="ECO:0000313" key="6">
    <source>
        <dbReference type="Proteomes" id="UP000468531"/>
    </source>
</evidence>
<dbReference type="InterPro" id="IPR012093">
    <property type="entry name" value="Pirin"/>
</dbReference>
<dbReference type="GO" id="GO:0046872">
    <property type="term" value="F:metal ion binding"/>
    <property type="evidence" value="ECO:0007669"/>
    <property type="project" value="UniProtKB-KW"/>
</dbReference>
<dbReference type="SUPFAM" id="SSF51182">
    <property type="entry name" value="RmlC-like cupins"/>
    <property type="match status" value="1"/>
</dbReference>
<evidence type="ECO:0000259" key="4">
    <source>
        <dbReference type="Pfam" id="PF02678"/>
    </source>
</evidence>
<feature type="domain" description="Pirin N-terminal" evidence="4">
    <location>
        <begin position="39"/>
        <end position="129"/>
    </location>
</feature>
<dbReference type="AlphaFoldDB" id="A0A6P1BB47"/>
<dbReference type="InterPro" id="IPR011051">
    <property type="entry name" value="RmlC_Cupin_sf"/>
</dbReference>
<keyword evidence="2" id="KW-0408">Iron</keyword>
<proteinExistence type="inferred from homology"/>
<dbReference type="RefSeq" id="WP_163150177.1">
    <property type="nucleotide sequence ID" value="NZ_VKHP01000005.1"/>
</dbReference>
<dbReference type="PIRSF" id="PIRSF006232">
    <property type="entry name" value="Pirin"/>
    <property type="match status" value="1"/>
</dbReference>
<feature type="binding site" evidence="2">
    <location>
        <position position="110"/>
    </location>
    <ligand>
        <name>Fe cation</name>
        <dbReference type="ChEBI" id="CHEBI:24875"/>
    </ligand>
</feature>
<evidence type="ECO:0000256" key="2">
    <source>
        <dbReference type="PIRSR" id="PIRSR006232-1"/>
    </source>
</evidence>
<sequence length="282" mass="30504">MSRNLSTARAMPKLVERKVFSRTRGSEQGPITRLMSPSDLGQYLKPFVFLDHVDAPSSITSSDNLHPHSGIATVTVLTEGNLRFDMGDWGTGLLDYGGVEWMRAGSGIWHGGEYRPASAPRFKAFQLWVALPAALEASAPEWQFVEASGIPTVGPARLIVGAYQGKTSPVRAFNGLNYLLVTLAPGETWVYETPIGHEVGWLSLSHGSIVGEGRYKAGDMIAFDRSDAAIPFQAGPEGATFVLGSAVPHPHELLLGYYSVHTSDEALKAGEARIAEVRHLYV</sequence>
<feature type="binding site" evidence="2">
    <location>
        <position position="113"/>
    </location>
    <ligand>
        <name>Fe cation</name>
        <dbReference type="ChEBI" id="CHEBI:24875"/>
    </ligand>
</feature>
<comment type="similarity">
    <text evidence="1 3">Belongs to the pirin family.</text>
</comment>
<reference evidence="5 6" key="1">
    <citation type="journal article" date="2020" name="Arch. Microbiol.">
        <title>Bradyrhizobium uaiense sp. nov., a new highly efficient cowpea symbiont.</title>
        <authorList>
            <person name="Cabral Michel D."/>
            <person name="Azarias Guimaraes A."/>
            <person name="Martins da Costa E."/>
            <person name="Soares de Carvalho T."/>
            <person name="Balsanelli E."/>
            <person name="Willems A."/>
            <person name="Maltempi de Souza E."/>
            <person name="de Souza Moreira F.M."/>
        </authorList>
    </citation>
    <scope>NUCLEOTIDE SEQUENCE [LARGE SCALE GENOMIC DNA]</scope>
    <source>
        <strain evidence="5 6">UFLA 03-164</strain>
    </source>
</reference>
<gene>
    <name evidence="5" type="ORF">FNJ47_02265</name>
</gene>
<organism evidence="5 6">
    <name type="scientific">Bradyrhizobium uaiense</name>
    <dbReference type="NCBI Taxonomy" id="2594946"/>
    <lineage>
        <taxon>Bacteria</taxon>
        <taxon>Pseudomonadati</taxon>
        <taxon>Pseudomonadota</taxon>
        <taxon>Alphaproteobacteria</taxon>
        <taxon>Hyphomicrobiales</taxon>
        <taxon>Nitrobacteraceae</taxon>
        <taxon>Bradyrhizobium</taxon>
    </lineage>
</organism>
<protein>
    <submittedName>
        <fullName evidence="5">Pirin family protein</fullName>
    </submittedName>
</protein>
<evidence type="ECO:0000256" key="3">
    <source>
        <dbReference type="RuleBase" id="RU003457"/>
    </source>
</evidence>
<dbReference type="EMBL" id="VKHP01000005">
    <property type="protein sequence ID" value="NEU94682.1"/>
    <property type="molecule type" value="Genomic_DNA"/>
</dbReference>
<accession>A0A6P1BB47</accession>
<dbReference type="PANTHER" id="PTHR13903:SF8">
    <property type="entry name" value="PIRIN"/>
    <property type="match status" value="1"/>
</dbReference>
<dbReference type="Pfam" id="PF02678">
    <property type="entry name" value="Pirin"/>
    <property type="match status" value="1"/>
</dbReference>
<name>A0A6P1BB47_9BRAD</name>
<evidence type="ECO:0000313" key="5">
    <source>
        <dbReference type="EMBL" id="NEU94682.1"/>
    </source>
</evidence>
<dbReference type="Gene3D" id="2.60.120.10">
    <property type="entry name" value="Jelly Rolls"/>
    <property type="match status" value="1"/>
</dbReference>
<keyword evidence="2" id="KW-0479">Metal-binding</keyword>
<evidence type="ECO:0000256" key="1">
    <source>
        <dbReference type="ARBA" id="ARBA00008416"/>
    </source>
</evidence>
<feature type="binding site" evidence="2">
    <location>
        <position position="68"/>
    </location>
    <ligand>
        <name>Fe cation</name>
        <dbReference type="ChEBI" id="CHEBI:24875"/>
    </ligand>
</feature>
<comment type="cofactor">
    <cofactor evidence="2">
        <name>Fe cation</name>
        <dbReference type="ChEBI" id="CHEBI:24875"/>
    </cofactor>
    <text evidence="2">Binds 1 Fe cation per subunit.</text>
</comment>
<dbReference type="Proteomes" id="UP000468531">
    <property type="component" value="Unassembled WGS sequence"/>
</dbReference>
<dbReference type="InterPro" id="IPR003829">
    <property type="entry name" value="Pirin_N_dom"/>
</dbReference>
<comment type="caution">
    <text evidence="5">The sequence shown here is derived from an EMBL/GenBank/DDBJ whole genome shotgun (WGS) entry which is preliminary data.</text>
</comment>
<feature type="binding site" evidence="2">
    <location>
        <position position="66"/>
    </location>
    <ligand>
        <name>Fe cation</name>
        <dbReference type="ChEBI" id="CHEBI:24875"/>
    </ligand>
</feature>
<dbReference type="PANTHER" id="PTHR13903">
    <property type="entry name" value="PIRIN-RELATED"/>
    <property type="match status" value="1"/>
</dbReference>
<keyword evidence="6" id="KW-1185">Reference proteome</keyword>
<dbReference type="InterPro" id="IPR014710">
    <property type="entry name" value="RmlC-like_jellyroll"/>
</dbReference>